<accession>A0A9D8PRB2</accession>
<proteinExistence type="predicted"/>
<dbReference type="EMBL" id="JAFGIX010000084">
    <property type="protein sequence ID" value="MBN1574593.1"/>
    <property type="molecule type" value="Genomic_DNA"/>
</dbReference>
<evidence type="ECO:0000256" key="3">
    <source>
        <dbReference type="ARBA" id="ARBA00023014"/>
    </source>
</evidence>
<dbReference type="InterPro" id="IPR017900">
    <property type="entry name" value="4Fe4S_Fe_S_CS"/>
</dbReference>
<dbReference type="Proteomes" id="UP000809273">
    <property type="component" value="Unassembled WGS sequence"/>
</dbReference>
<evidence type="ECO:0000256" key="2">
    <source>
        <dbReference type="ARBA" id="ARBA00023004"/>
    </source>
</evidence>
<keyword evidence="1" id="KW-0479">Metal-binding</keyword>
<evidence type="ECO:0000259" key="4">
    <source>
        <dbReference type="PROSITE" id="PS51379"/>
    </source>
</evidence>
<keyword evidence="3" id="KW-0411">Iron-sulfur</keyword>
<reference evidence="5" key="1">
    <citation type="journal article" date="2021" name="Environ. Microbiol.">
        <title>Genomic characterization of three novel Desulfobacterota classes expand the metabolic and phylogenetic diversity of the phylum.</title>
        <authorList>
            <person name="Murphy C.L."/>
            <person name="Biggerstaff J."/>
            <person name="Eichhorn A."/>
            <person name="Ewing E."/>
            <person name="Shahan R."/>
            <person name="Soriano D."/>
            <person name="Stewart S."/>
            <person name="VanMol K."/>
            <person name="Walker R."/>
            <person name="Walters P."/>
            <person name="Elshahed M.S."/>
            <person name="Youssef N.H."/>
        </authorList>
    </citation>
    <scope>NUCLEOTIDE SEQUENCE</scope>
    <source>
        <strain evidence="5">Zod_Metabat.24</strain>
    </source>
</reference>
<evidence type="ECO:0000313" key="6">
    <source>
        <dbReference type="Proteomes" id="UP000809273"/>
    </source>
</evidence>
<dbReference type="PROSITE" id="PS51379">
    <property type="entry name" value="4FE4S_FER_2"/>
    <property type="match status" value="2"/>
</dbReference>
<gene>
    <name evidence="5" type="ORF">JW984_15455</name>
</gene>
<organism evidence="5 6">
    <name type="scientific">Candidatus Zymogenus saltonus</name>
    <dbReference type="NCBI Taxonomy" id="2844893"/>
    <lineage>
        <taxon>Bacteria</taxon>
        <taxon>Deltaproteobacteria</taxon>
        <taxon>Candidatus Zymogenia</taxon>
        <taxon>Candidatus Zymogeniales</taxon>
        <taxon>Candidatus Zymogenaceae</taxon>
        <taxon>Candidatus Zymogenus</taxon>
    </lineage>
</organism>
<evidence type="ECO:0000256" key="1">
    <source>
        <dbReference type="ARBA" id="ARBA00022723"/>
    </source>
</evidence>
<protein>
    <submittedName>
        <fullName evidence="5">4Fe-4S binding protein</fullName>
    </submittedName>
</protein>
<dbReference type="PROSITE" id="PS00198">
    <property type="entry name" value="4FE4S_FER_1"/>
    <property type="match status" value="1"/>
</dbReference>
<feature type="domain" description="4Fe-4S ferredoxin-type" evidence="4">
    <location>
        <begin position="271"/>
        <end position="300"/>
    </location>
</feature>
<dbReference type="InterPro" id="IPR017896">
    <property type="entry name" value="4Fe4S_Fe-S-bd"/>
</dbReference>
<dbReference type="Gene3D" id="3.30.70.20">
    <property type="match status" value="1"/>
</dbReference>
<feature type="domain" description="4Fe-4S ferredoxin-type" evidence="4">
    <location>
        <begin position="301"/>
        <end position="330"/>
    </location>
</feature>
<sequence length="360" mass="40513">MDDVYRRLAKRLDELPNGFPETESGVELRILKKIFSPEEAETALLLSPLPETAEAIAGRLDKPASKMRDILDDMAKRGQIGSFTLFGQQMYMLIAFVPGIYDFQVYRMDREFVDLYDEYESAFLKGTGSHRPAVARVVPINDNIEVESRVQLYEDVRKIVEKSSSFLLVDCICRKERAMLGLGCDHTIRVCLYVSIEKNAYDYFSIGGEVISKEEALDILKDAEEEGLVHMTYYNVQKGHSVICNCCTCCCHSFRGAINYGAPHMFMKSNFIAAIDKESCTACGTCAEERCPVVAIVKDGDSYRVMEDKCIGCGLCAVTCPADSISLVEREEAERDEPPKNFIEWNISRAKSRGIELKLK</sequence>
<dbReference type="GO" id="GO:0046872">
    <property type="term" value="F:metal ion binding"/>
    <property type="evidence" value="ECO:0007669"/>
    <property type="project" value="UniProtKB-KW"/>
</dbReference>
<dbReference type="AlphaFoldDB" id="A0A9D8PRB2"/>
<dbReference type="GO" id="GO:0051536">
    <property type="term" value="F:iron-sulfur cluster binding"/>
    <property type="evidence" value="ECO:0007669"/>
    <property type="project" value="UniProtKB-KW"/>
</dbReference>
<dbReference type="Pfam" id="PF00037">
    <property type="entry name" value="Fer4"/>
    <property type="match status" value="1"/>
</dbReference>
<name>A0A9D8PRB2_9DELT</name>
<comment type="caution">
    <text evidence="5">The sequence shown here is derived from an EMBL/GenBank/DDBJ whole genome shotgun (WGS) entry which is preliminary data.</text>
</comment>
<keyword evidence="2" id="KW-0408">Iron</keyword>
<reference evidence="5" key="2">
    <citation type="submission" date="2021-01" db="EMBL/GenBank/DDBJ databases">
        <authorList>
            <person name="Hahn C.R."/>
            <person name="Youssef N.H."/>
            <person name="Elshahed M."/>
        </authorList>
    </citation>
    <scope>NUCLEOTIDE SEQUENCE</scope>
    <source>
        <strain evidence="5">Zod_Metabat.24</strain>
    </source>
</reference>
<dbReference type="SUPFAM" id="SSF54862">
    <property type="entry name" value="4Fe-4S ferredoxins"/>
    <property type="match status" value="1"/>
</dbReference>
<evidence type="ECO:0000313" key="5">
    <source>
        <dbReference type="EMBL" id="MBN1574593.1"/>
    </source>
</evidence>